<dbReference type="RefSeq" id="WP_012443584.1">
    <property type="nucleotide sequence ID" value="NC_010717.2"/>
</dbReference>
<proteinExistence type="predicted"/>
<sequence>MSVSAVQPSMMKRDGRLVSRAALEEMRLMALQRMGEVESPAKVAASFGLHRGWAYEVLARAQEGGAGALMTRNGSGRPRTLTPAQERQVFGWVNGKTPRQHGFAFGLWTRQVVRELIEKKCAARLSLASVGTLLARLGLSPQKPLQHAYQRDPLAVAQTYPAIVTHAKREKAEIDFWDASGFRADAVQGRTWAVKGVTPVVAVPGQRQSISAASAVNSKGGFWFAVYSGGLNGELFVDLLKRMMKGRRRPIHLVLDGWPAHKTRGVRDDVDSLKGRLTLHFLPGYAPGLNPDELVWSYTKRTGVARSPLRSGEKLADRVHDQLSDIAARPELVRSFFRHPSVAYISDL</sequence>
<dbReference type="Gene3D" id="3.30.420.10">
    <property type="entry name" value="Ribonuclease H-like superfamily/Ribonuclease H"/>
    <property type="match status" value="1"/>
</dbReference>
<dbReference type="InterPro" id="IPR025959">
    <property type="entry name" value="Winged_HTH_dom"/>
</dbReference>
<dbReference type="Proteomes" id="UP000001740">
    <property type="component" value="Chromosome"/>
</dbReference>
<evidence type="ECO:0000259" key="1">
    <source>
        <dbReference type="Pfam" id="PF13358"/>
    </source>
</evidence>
<gene>
    <name evidence="3" type="ordered locus">PXO_03432</name>
</gene>
<dbReference type="AlphaFoldDB" id="A0A0K0GF83"/>
<dbReference type="GO" id="GO:0003676">
    <property type="term" value="F:nucleic acid binding"/>
    <property type="evidence" value="ECO:0007669"/>
    <property type="project" value="InterPro"/>
</dbReference>
<dbReference type="NCBIfam" id="NF033545">
    <property type="entry name" value="transpos_IS630"/>
    <property type="match status" value="1"/>
</dbReference>
<accession>A0A0K0GF83</accession>
<organism evidence="3 4">
    <name type="scientific">Xanthomonas oryzae pv. oryzae (strain PXO99A)</name>
    <dbReference type="NCBI Taxonomy" id="360094"/>
    <lineage>
        <taxon>Bacteria</taxon>
        <taxon>Pseudomonadati</taxon>
        <taxon>Pseudomonadota</taxon>
        <taxon>Gammaproteobacteria</taxon>
        <taxon>Lysobacterales</taxon>
        <taxon>Lysobacteraceae</taxon>
        <taxon>Xanthomonas</taxon>
    </lineage>
</organism>
<dbReference type="EMBL" id="CP000967">
    <property type="protein sequence ID" value="ACD56715.1"/>
    <property type="molecule type" value="Genomic_DNA"/>
</dbReference>
<dbReference type="Pfam" id="PF13592">
    <property type="entry name" value="HTH_33"/>
    <property type="match status" value="1"/>
</dbReference>
<dbReference type="eggNOG" id="COG3415">
    <property type="taxonomic scope" value="Bacteria"/>
</dbReference>
<dbReference type="Pfam" id="PF13358">
    <property type="entry name" value="DDE_3"/>
    <property type="match status" value="1"/>
</dbReference>
<dbReference type="SUPFAM" id="SSF46689">
    <property type="entry name" value="Homeodomain-like"/>
    <property type="match status" value="1"/>
</dbReference>
<dbReference type="Pfam" id="PF13551">
    <property type="entry name" value="HTH_29"/>
    <property type="match status" value="1"/>
</dbReference>
<dbReference type="eggNOG" id="COG3335">
    <property type="taxonomic scope" value="Bacteria"/>
</dbReference>
<dbReference type="InterPro" id="IPR036397">
    <property type="entry name" value="RNaseH_sf"/>
</dbReference>
<dbReference type="InterPro" id="IPR009057">
    <property type="entry name" value="Homeodomain-like_sf"/>
</dbReference>
<evidence type="ECO:0000259" key="2">
    <source>
        <dbReference type="Pfam" id="PF13592"/>
    </source>
</evidence>
<dbReference type="KEGG" id="xop:PXO_03432"/>
<evidence type="ECO:0000313" key="4">
    <source>
        <dbReference type="Proteomes" id="UP000001740"/>
    </source>
</evidence>
<feature type="domain" description="Winged helix-turn helix" evidence="2">
    <location>
        <begin position="105"/>
        <end position="158"/>
    </location>
</feature>
<reference evidence="3 4" key="1">
    <citation type="journal article" date="2008" name="BMC Genomics">
        <title>Genome sequence and rapid evolution of the rice pathogen Xanthomonas oryzae pv. oryzae PXO99A.</title>
        <authorList>
            <person name="Salzberg S.L."/>
            <person name="Sommer D.D."/>
            <person name="Schatz M.C."/>
            <person name="Phillippy A.M."/>
            <person name="Rabinowicz P.D."/>
            <person name="Tsuge S."/>
            <person name="Furutani A."/>
            <person name="Ochiai H."/>
            <person name="Delcher A.L."/>
            <person name="Kelley D."/>
            <person name="Madupu R."/>
            <person name="Puiu D."/>
            <person name="Radune D."/>
            <person name="Shumway M."/>
            <person name="Trapnell C."/>
            <person name="Aparna G."/>
            <person name="Jha G."/>
            <person name="Pandey A."/>
            <person name="Patil P.B."/>
            <person name="Ishihara H."/>
            <person name="Meyer D.F."/>
            <person name="Szurek B."/>
            <person name="Verdier V."/>
            <person name="Koebnik R."/>
            <person name="Dow J.M."/>
            <person name="Ryan R.P."/>
            <person name="Hirata H."/>
            <person name="Tsuyumu S."/>
            <person name="Won Lee S."/>
            <person name="Seo Y.S."/>
            <person name="Sriariyanum M."/>
            <person name="Ronald P.C."/>
            <person name="Sonti R.V."/>
            <person name="Van Sluys M.A."/>
            <person name="Leach J.E."/>
            <person name="White F.F."/>
            <person name="Bogdanove A.J."/>
        </authorList>
    </citation>
    <scope>NUCLEOTIDE SEQUENCE [LARGE SCALE GENOMIC DNA]</scope>
    <source>
        <strain evidence="3 4">PXO99A</strain>
    </source>
</reference>
<evidence type="ECO:0000313" key="3">
    <source>
        <dbReference type="EMBL" id="ACD56715.1"/>
    </source>
</evidence>
<dbReference type="InterPro" id="IPR038717">
    <property type="entry name" value="Tc1-like_DDE_dom"/>
</dbReference>
<protein>
    <submittedName>
        <fullName evidence="3">ISXoo2 transposase</fullName>
    </submittedName>
</protein>
<feature type="domain" description="Tc1-like transposase DDE" evidence="1">
    <location>
        <begin position="176"/>
        <end position="314"/>
    </location>
</feature>
<dbReference type="HOGENOM" id="CLU_056788_0_0_6"/>
<dbReference type="InterPro" id="IPR047655">
    <property type="entry name" value="Transpos_IS630-like"/>
</dbReference>
<name>A0A0K0GF83_XANOP</name>